<dbReference type="EC" id="2.7.11.1" evidence="2"/>
<evidence type="ECO:0000256" key="7">
    <source>
        <dbReference type="ARBA" id="ARBA00022840"/>
    </source>
</evidence>
<dbReference type="InterPro" id="IPR050629">
    <property type="entry name" value="STE20/SPS1-PAK"/>
</dbReference>
<proteinExistence type="inferred from homology"/>
<evidence type="ECO:0000256" key="3">
    <source>
        <dbReference type="ARBA" id="ARBA00022527"/>
    </source>
</evidence>
<keyword evidence="6" id="KW-0418">Kinase</keyword>
<protein>
    <recommendedName>
        <fullName evidence="2">non-specific serine/threonine protein kinase</fullName>
        <ecNumber evidence="2">2.7.11.1</ecNumber>
    </recommendedName>
</protein>
<accession>A0A8J2S6A0</accession>
<dbReference type="Pfam" id="PF00069">
    <property type="entry name" value="Pkinase"/>
    <property type="match status" value="1"/>
</dbReference>
<comment type="catalytic activity">
    <reaction evidence="9">
        <text>L-seryl-[protein] + ATP = O-phospho-L-seryl-[protein] + ADP + H(+)</text>
        <dbReference type="Rhea" id="RHEA:17989"/>
        <dbReference type="Rhea" id="RHEA-COMP:9863"/>
        <dbReference type="Rhea" id="RHEA-COMP:11604"/>
        <dbReference type="ChEBI" id="CHEBI:15378"/>
        <dbReference type="ChEBI" id="CHEBI:29999"/>
        <dbReference type="ChEBI" id="CHEBI:30616"/>
        <dbReference type="ChEBI" id="CHEBI:83421"/>
        <dbReference type="ChEBI" id="CHEBI:456216"/>
        <dbReference type="EC" id="2.7.11.1"/>
    </reaction>
</comment>
<evidence type="ECO:0000256" key="5">
    <source>
        <dbReference type="ARBA" id="ARBA00022741"/>
    </source>
</evidence>
<dbReference type="InterPro" id="IPR000719">
    <property type="entry name" value="Prot_kinase_dom"/>
</dbReference>
<evidence type="ECO:0000259" key="13">
    <source>
        <dbReference type="PROSITE" id="PS50011"/>
    </source>
</evidence>
<dbReference type="PROSITE" id="PS50011">
    <property type="entry name" value="PROTEIN_KINASE_DOM"/>
    <property type="match status" value="1"/>
</dbReference>
<feature type="binding site" evidence="10">
    <location>
        <position position="43"/>
    </location>
    <ligand>
        <name>ATP</name>
        <dbReference type="ChEBI" id="CHEBI:30616"/>
    </ligand>
</feature>
<keyword evidence="5 10" id="KW-0547">Nucleotide-binding</keyword>
<comment type="similarity">
    <text evidence="1">Belongs to the protein kinase superfamily. STE Ser/Thr protein kinase family. STE20 subfamily.</text>
</comment>
<dbReference type="Proteomes" id="UP000789595">
    <property type="component" value="Unassembled WGS sequence"/>
</dbReference>
<keyword evidence="3" id="KW-0723">Serine/threonine-protein kinase</keyword>
<organism evidence="14 15">
    <name type="scientific">Pelagomonas calceolata</name>
    <dbReference type="NCBI Taxonomy" id="35677"/>
    <lineage>
        <taxon>Eukaryota</taxon>
        <taxon>Sar</taxon>
        <taxon>Stramenopiles</taxon>
        <taxon>Ochrophyta</taxon>
        <taxon>Pelagophyceae</taxon>
        <taxon>Pelagomonadales</taxon>
        <taxon>Pelagomonadaceae</taxon>
        <taxon>Pelagomonas</taxon>
    </lineage>
</organism>
<dbReference type="EMBL" id="CAKKNE010000001">
    <property type="protein sequence ID" value="CAH0366158.1"/>
    <property type="molecule type" value="Genomic_DNA"/>
</dbReference>
<evidence type="ECO:0000256" key="11">
    <source>
        <dbReference type="SAM" id="Coils"/>
    </source>
</evidence>
<evidence type="ECO:0000313" key="15">
    <source>
        <dbReference type="Proteomes" id="UP000789595"/>
    </source>
</evidence>
<keyword evidence="15" id="KW-1185">Reference proteome</keyword>
<keyword evidence="11" id="KW-0175">Coiled coil</keyword>
<keyword evidence="7 10" id="KW-0067">ATP-binding</keyword>
<comment type="catalytic activity">
    <reaction evidence="8">
        <text>L-threonyl-[protein] + ATP = O-phospho-L-threonyl-[protein] + ADP + H(+)</text>
        <dbReference type="Rhea" id="RHEA:46608"/>
        <dbReference type="Rhea" id="RHEA-COMP:11060"/>
        <dbReference type="Rhea" id="RHEA-COMP:11605"/>
        <dbReference type="ChEBI" id="CHEBI:15378"/>
        <dbReference type="ChEBI" id="CHEBI:30013"/>
        <dbReference type="ChEBI" id="CHEBI:30616"/>
        <dbReference type="ChEBI" id="CHEBI:61977"/>
        <dbReference type="ChEBI" id="CHEBI:456216"/>
        <dbReference type="EC" id="2.7.11.1"/>
    </reaction>
</comment>
<evidence type="ECO:0000256" key="9">
    <source>
        <dbReference type="ARBA" id="ARBA00048679"/>
    </source>
</evidence>
<gene>
    <name evidence="14" type="ORF">PECAL_1P26330</name>
</gene>
<feature type="compositionally biased region" description="Low complexity" evidence="12">
    <location>
        <begin position="327"/>
        <end position="341"/>
    </location>
</feature>
<evidence type="ECO:0000256" key="2">
    <source>
        <dbReference type="ARBA" id="ARBA00012513"/>
    </source>
</evidence>
<comment type="caution">
    <text evidence="14">The sequence shown here is derived from an EMBL/GenBank/DDBJ whole genome shotgun (WGS) entry which is preliminary data.</text>
</comment>
<feature type="compositionally biased region" description="Pro residues" evidence="12">
    <location>
        <begin position="291"/>
        <end position="307"/>
    </location>
</feature>
<dbReference type="SMART" id="SM00220">
    <property type="entry name" value="S_TKc"/>
    <property type="match status" value="1"/>
</dbReference>
<dbReference type="SUPFAM" id="SSF56112">
    <property type="entry name" value="Protein kinase-like (PK-like)"/>
    <property type="match status" value="1"/>
</dbReference>
<reference evidence="14" key="1">
    <citation type="submission" date="2021-11" db="EMBL/GenBank/DDBJ databases">
        <authorList>
            <consortium name="Genoscope - CEA"/>
            <person name="William W."/>
        </authorList>
    </citation>
    <scope>NUCLEOTIDE SEQUENCE</scope>
</reference>
<keyword evidence="4" id="KW-0808">Transferase</keyword>
<dbReference type="InterPro" id="IPR011009">
    <property type="entry name" value="Kinase-like_dom_sf"/>
</dbReference>
<evidence type="ECO:0000256" key="6">
    <source>
        <dbReference type="ARBA" id="ARBA00022777"/>
    </source>
</evidence>
<feature type="domain" description="Protein kinase" evidence="13">
    <location>
        <begin position="14"/>
        <end position="267"/>
    </location>
</feature>
<dbReference type="Gene3D" id="1.10.510.10">
    <property type="entry name" value="Transferase(Phosphotransferase) domain 1"/>
    <property type="match status" value="1"/>
</dbReference>
<dbReference type="AlphaFoldDB" id="A0A8J2S6A0"/>
<evidence type="ECO:0000256" key="10">
    <source>
        <dbReference type="PROSITE-ProRule" id="PRU10141"/>
    </source>
</evidence>
<dbReference type="GO" id="GO:0005524">
    <property type="term" value="F:ATP binding"/>
    <property type="evidence" value="ECO:0007669"/>
    <property type="project" value="UniProtKB-UniRule"/>
</dbReference>
<sequence>MSAEATTADPAELYQLEEQVGRGSFGVVHRARVKGTKDQVAIKIVDLEADVSELEAVKSEVETMASATACPQLVRYLGCHMVSNRLWIVTEYLGGGSLGDLMTKTKRPLPEEAVRGVLGEILRGLAFLHAQRRLHRDVKGKNVLVAEDGSVKLADFGVATRLTDTTTKRRSLIGTPYWMAPEVIEQSRYDGAADVWSVGITAIELATTKPPHSALHPMKVLFVVPKAAPPTLEGEFSDQFKAFVARCVAKDASDRPPADELLRDPWIVDGDFAGSSKPLLASLVAEAAASAPPPPPPSSRSPTPSPLITPAASPHTPRTPASLSQYARSPASLPSVSASPRRPGRSRAFRQVVAPAIAAAARHAIRGGDRRRPAAAALDDLCKALERVDGALEGGRLTAAFAVALADALERHRGSLDLEGLTATNATSPPPPPRP</sequence>
<dbReference type="GO" id="GO:0004674">
    <property type="term" value="F:protein serine/threonine kinase activity"/>
    <property type="evidence" value="ECO:0007669"/>
    <property type="project" value="UniProtKB-KW"/>
</dbReference>
<evidence type="ECO:0000256" key="4">
    <source>
        <dbReference type="ARBA" id="ARBA00022679"/>
    </source>
</evidence>
<dbReference type="PANTHER" id="PTHR48012">
    <property type="entry name" value="STERILE20-LIKE KINASE, ISOFORM B-RELATED"/>
    <property type="match status" value="1"/>
</dbReference>
<name>A0A8J2S6A0_9STRA</name>
<feature type="region of interest" description="Disordered" evidence="12">
    <location>
        <begin position="287"/>
        <end position="347"/>
    </location>
</feature>
<dbReference type="PROSITE" id="PS00107">
    <property type="entry name" value="PROTEIN_KINASE_ATP"/>
    <property type="match status" value="1"/>
</dbReference>
<dbReference type="OrthoDB" id="8693905at2759"/>
<feature type="coiled-coil region" evidence="11">
    <location>
        <begin position="37"/>
        <end position="64"/>
    </location>
</feature>
<evidence type="ECO:0000256" key="12">
    <source>
        <dbReference type="SAM" id="MobiDB-lite"/>
    </source>
</evidence>
<dbReference type="PANTHER" id="PTHR48012:SF10">
    <property type="entry name" value="FI20177P1"/>
    <property type="match status" value="1"/>
</dbReference>
<evidence type="ECO:0000313" key="14">
    <source>
        <dbReference type="EMBL" id="CAH0366158.1"/>
    </source>
</evidence>
<dbReference type="InterPro" id="IPR017441">
    <property type="entry name" value="Protein_kinase_ATP_BS"/>
</dbReference>
<evidence type="ECO:0000256" key="1">
    <source>
        <dbReference type="ARBA" id="ARBA00008874"/>
    </source>
</evidence>
<evidence type="ECO:0000256" key="8">
    <source>
        <dbReference type="ARBA" id="ARBA00047899"/>
    </source>
</evidence>
<dbReference type="GO" id="GO:0005737">
    <property type="term" value="C:cytoplasm"/>
    <property type="evidence" value="ECO:0007669"/>
    <property type="project" value="TreeGrafter"/>
</dbReference>